<proteinExistence type="predicted"/>
<name>A0A1E1KII4_9HELO</name>
<reference evidence="2" key="1">
    <citation type="submission" date="2016-03" db="EMBL/GenBank/DDBJ databases">
        <authorList>
            <person name="Guldener U."/>
        </authorList>
    </citation>
    <scope>NUCLEOTIDE SEQUENCE [LARGE SCALE GENOMIC DNA]</scope>
    <source>
        <strain evidence="2">04CH-RAC-A.6.1</strain>
    </source>
</reference>
<sequence length="95" mass="10771">MPPSPKQVEVVPRLSERRWEYPMKIHLTREDFAKLPDCPEMVQRNPCFDATEGRRCLSGPYIELGIIANIANTRFGGLTEPVTSSQVNQSHTMVT</sequence>
<accession>A0A1E1KII4</accession>
<organism evidence="1 2">
    <name type="scientific">Rhynchosporium agropyri</name>
    <dbReference type="NCBI Taxonomy" id="914238"/>
    <lineage>
        <taxon>Eukaryota</taxon>
        <taxon>Fungi</taxon>
        <taxon>Dikarya</taxon>
        <taxon>Ascomycota</taxon>
        <taxon>Pezizomycotina</taxon>
        <taxon>Leotiomycetes</taxon>
        <taxon>Helotiales</taxon>
        <taxon>Ploettnerulaceae</taxon>
        <taxon>Rhynchosporium</taxon>
    </lineage>
</organism>
<dbReference type="AlphaFoldDB" id="A0A1E1KII4"/>
<keyword evidence="2" id="KW-1185">Reference proteome</keyword>
<evidence type="ECO:0000313" key="2">
    <source>
        <dbReference type="Proteomes" id="UP000178912"/>
    </source>
</evidence>
<protein>
    <submittedName>
        <fullName evidence="1">Uncharacterized protein</fullName>
    </submittedName>
</protein>
<gene>
    <name evidence="1" type="ORF">RAG0_05867</name>
</gene>
<evidence type="ECO:0000313" key="1">
    <source>
        <dbReference type="EMBL" id="CZS96604.1"/>
    </source>
</evidence>
<dbReference type="EMBL" id="FJUX01000027">
    <property type="protein sequence ID" value="CZS96604.1"/>
    <property type="molecule type" value="Genomic_DNA"/>
</dbReference>
<dbReference type="Proteomes" id="UP000178912">
    <property type="component" value="Unassembled WGS sequence"/>
</dbReference>